<evidence type="ECO:0008006" key="4">
    <source>
        <dbReference type="Google" id="ProtNLM"/>
    </source>
</evidence>
<reference evidence="2 3" key="1">
    <citation type="submission" date="2024-03" db="EMBL/GenBank/DDBJ databases">
        <title>The genome assembly and annotation of the cricket Gryllus longicercus Weissman &amp; Gray.</title>
        <authorList>
            <person name="Szrajer S."/>
            <person name="Gray D."/>
            <person name="Ylla G."/>
        </authorList>
    </citation>
    <scope>NUCLEOTIDE SEQUENCE [LARGE SCALE GENOMIC DNA]</scope>
    <source>
        <strain evidence="2">DAG 2021-001</strain>
        <tissue evidence="2">Whole body minus gut</tissue>
    </source>
</reference>
<feature type="region of interest" description="Disordered" evidence="1">
    <location>
        <begin position="44"/>
        <end position="94"/>
    </location>
</feature>
<feature type="compositionally biased region" description="Low complexity" evidence="1">
    <location>
        <begin position="44"/>
        <end position="70"/>
    </location>
</feature>
<accession>A0AAN9VI36</accession>
<comment type="caution">
    <text evidence="2">The sequence shown here is derived from an EMBL/GenBank/DDBJ whole genome shotgun (WGS) entry which is preliminary data.</text>
</comment>
<dbReference type="EMBL" id="JAZDUA010000585">
    <property type="protein sequence ID" value="KAK7790812.1"/>
    <property type="molecule type" value="Genomic_DNA"/>
</dbReference>
<dbReference type="Proteomes" id="UP001378592">
    <property type="component" value="Unassembled WGS sequence"/>
</dbReference>
<sequence length="176" mass="18406">MSALQPPQAPPPGAYAAEAPPPAAAADRHWHAVPAAVAAAPLAAELESSGGSSASSASSSSGSSSSSDSSSSEDSEDGEEEEEEEDEGGALPYPGFAPIVFRYLDQRSRPRNWCLRVITNPYPFLCSLARASTGTGEPPAWPPSAPLRLLQLQEIRAPMNGYPGLCWQRRLGSLST</sequence>
<gene>
    <name evidence="2" type="ORF">R5R35_012067</name>
</gene>
<keyword evidence="3" id="KW-1185">Reference proteome</keyword>
<feature type="compositionally biased region" description="Pro residues" evidence="1">
    <location>
        <begin position="7"/>
        <end position="23"/>
    </location>
</feature>
<feature type="region of interest" description="Disordered" evidence="1">
    <location>
        <begin position="1"/>
        <end position="29"/>
    </location>
</feature>
<protein>
    <recommendedName>
        <fullName evidence="4">Voltage-dependent T-type calcium channel subunit alpha-1G</fullName>
    </recommendedName>
</protein>
<evidence type="ECO:0000313" key="2">
    <source>
        <dbReference type="EMBL" id="KAK7790812.1"/>
    </source>
</evidence>
<proteinExistence type="predicted"/>
<evidence type="ECO:0000256" key="1">
    <source>
        <dbReference type="SAM" id="MobiDB-lite"/>
    </source>
</evidence>
<name>A0AAN9VI36_9ORTH</name>
<organism evidence="2 3">
    <name type="scientific">Gryllus longicercus</name>
    <dbReference type="NCBI Taxonomy" id="2509291"/>
    <lineage>
        <taxon>Eukaryota</taxon>
        <taxon>Metazoa</taxon>
        <taxon>Ecdysozoa</taxon>
        <taxon>Arthropoda</taxon>
        <taxon>Hexapoda</taxon>
        <taxon>Insecta</taxon>
        <taxon>Pterygota</taxon>
        <taxon>Neoptera</taxon>
        <taxon>Polyneoptera</taxon>
        <taxon>Orthoptera</taxon>
        <taxon>Ensifera</taxon>
        <taxon>Gryllidea</taxon>
        <taxon>Grylloidea</taxon>
        <taxon>Gryllidae</taxon>
        <taxon>Gryllinae</taxon>
        <taxon>Gryllus</taxon>
    </lineage>
</organism>
<dbReference type="AlphaFoldDB" id="A0AAN9VI36"/>
<evidence type="ECO:0000313" key="3">
    <source>
        <dbReference type="Proteomes" id="UP001378592"/>
    </source>
</evidence>
<feature type="compositionally biased region" description="Acidic residues" evidence="1">
    <location>
        <begin position="71"/>
        <end position="88"/>
    </location>
</feature>